<feature type="compositionally biased region" description="Basic and acidic residues" evidence="3">
    <location>
        <begin position="27"/>
        <end position="36"/>
    </location>
</feature>
<dbReference type="GO" id="GO:0000974">
    <property type="term" value="C:Prp19 complex"/>
    <property type="evidence" value="ECO:0007669"/>
    <property type="project" value="InterPro"/>
</dbReference>
<feature type="region of interest" description="Disordered" evidence="3">
    <location>
        <begin position="1"/>
        <end position="36"/>
    </location>
</feature>
<dbReference type="GO" id="GO:0003677">
    <property type="term" value="F:DNA binding"/>
    <property type="evidence" value="ECO:0007669"/>
    <property type="project" value="UniProtKB-KW"/>
</dbReference>
<dbReference type="GO" id="GO:0000398">
    <property type="term" value="P:mRNA splicing, via spliceosome"/>
    <property type="evidence" value="ECO:0007669"/>
    <property type="project" value="InterPro"/>
</dbReference>
<dbReference type="GO" id="GO:0005681">
    <property type="term" value="C:spliceosomal complex"/>
    <property type="evidence" value="ECO:0007669"/>
    <property type="project" value="TreeGrafter"/>
</dbReference>
<comment type="caution">
    <text evidence="4">The sequence shown here is derived from an EMBL/GenBank/DDBJ whole genome shotgun (WGS) entry which is preliminary data.</text>
</comment>
<gene>
    <name evidence="4" type="ORF">PM001_LOCUS3599</name>
</gene>
<keyword evidence="1" id="KW-0238">DNA-binding</keyword>
<sequence length="212" mass="24094">MTWSQEGGAVGRTGSIASTKGKKDKRKNHETQLEEARGLEVLRKKRDPKIAGVLSLSSSVHMKKRKDIDHATTIPFEKKTPDGLCDVLEERRFASKMDEKCDDVKQQKADDGEVQCEQQYRKGFGTTTIEVKKTYVQRQVLSFWKHAPTDYQKEEAENEEDGNDLSMSSPRPMRSAAASSDADNDDFWLRKHDKTPKPYNFVIADDIELAKV</sequence>
<reference evidence="4" key="1">
    <citation type="submission" date="2024-01" db="EMBL/GenBank/DDBJ databases">
        <authorList>
            <person name="Webb A."/>
        </authorList>
    </citation>
    <scope>NUCLEOTIDE SEQUENCE</scope>
    <source>
        <strain evidence="4">Pm1</strain>
    </source>
</reference>
<dbReference type="Proteomes" id="UP001162060">
    <property type="component" value="Unassembled WGS sequence"/>
</dbReference>
<evidence type="ECO:0000313" key="5">
    <source>
        <dbReference type="Proteomes" id="UP001162060"/>
    </source>
</evidence>
<evidence type="ECO:0000256" key="3">
    <source>
        <dbReference type="SAM" id="MobiDB-lite"/>
    </source>
</evidence>
<name>A0AAV1TBL6_9STRA</name>
<protein>
    <submittedName>
        <fullName evidence="4">Uncharacterized protein</fullName>
    </submittedName>
</protein>
<evidence type="ECO:0000313" key="4">
    <source>
        <dbReference type="EMBL" id="CAK7907764.1"/>
    </source>
</evidence>
<organism evidence="4 5">
    <name type="scientific">Peronospora matthiolae</name>
    <dbReference type="NCBI Taxonomy" id="2874970"/>
    <lineage>
        <taxon>Eukaryota</taxon>
        <taxon>Sar</taxon>
        <taxon>Stramenopiles</taxon>
        <taxon>Oomycota</taxon>
        <taxon>Peronosporomycetes</taxon>
        <taxon>Peronosporales</taxon>
        <taxon>Peronosporaceae</taxon>
        <taxon>Peronospora</taxon>
    </lineage>
</organism>
<feature type="compositionally biased region" description="Low complexity" evidence="3">
    <location>
        <begin position="166"/>
        <end position="181"/>
    </location>
</feature>
<keyword evidence="2" id="KW-0539">Nucleus</keyword>
<dbReference type="PANTHER" id="PTHR45885">
    <property type="entry name" value="CELL DIVISION CYCLE 5-LIKE PROTEIN"/>
    <property type="match status" value="1"/>
</dbReference>
<evidence type="ECO:0000256" key="2">
    <source>
        <dbReference type="ARBA" id="ARBA00023242"/>
    </source>
</evidence>
<evidence type="ECO:0000256" key="1">
    <source>
        <dbReference type="ARBA" id="ARBA00023125"/>
    </source>
</evidence>
<dbReference type="EMBL" id="CAKLBY020000033">
    <property type="protein sequence ID" value="CAK7907764.1"/>
    <property type="molecule type" value="Genomic_DNA"/>
</dbReference>
<proteinExistence type="predicted"/>
<dbReference type="InterPro" id="IPR047242">
    <property type="entry name" value="CDC5L/Cef1"/>
</dbReference>
<dbReference type="AlphaFoldDB" id="A0AAV1TBL6"/>
<dbReference type="PANTHER" id="PTHR45885:SF1">
    <property type="entry name" value="CELL DIVISION CYCLE 5-LIKE PROTEIN"/>
    <property type="match status" value="1"/>
</dbReference>
<accession>A0AAV1TBL6</accession>
<feature type="region of interest" description="Disordered" evidence="3">
    <location>
        <begin position="149"/>
        <end position="193"/>
    </location>
</feature>